<evidence type="ECO:0000313" key="2">
    <source>
        <dbReference type="EMBL" id="KAF1983608.1"/>
    </source>
</evidence>
<sequence length="75" mass="8436">MMGITAYDGTGWDARVWAWWDGRDTHIFFFTVKSLSIPFLGQSPSAFSIGFLVVMASWIPIVASQKDLDLLCTYV</sequence>
<gene>
    <name evidence="2" type="ORF">K402DRAFT_396362</name>
</gene>
<keyword evidence="1" id="KW-0472">Membrane</keyword>
<feature type="non-terminal residue" evidence="2">
    <location>
        <position position="75"/>
    </location>
</feature>
<dbReference type="AlphaFoldDB" id="A0A6G1GS81"/>
<reference evidence="2" key="1">
    <citation type="journal article" date="2020" name="Stud. Mycol.">
        <title>101 Dothideomycetes genomes: a test case for predicting lifestyles and emergence of pathogens.</title>
        <authorList>
            <person name="Haridas S."/>
            <person name="Albert R."/>
            <person name="Binder M."/>
            <person name="Bloem J."/>
            <person name="Labutti K."/>
            <person name="Salamov A."/>
            <person name="Andreopoulos B."/>
            <person name="Baker S."/>
            <person name="Barry K."/>
            <person name="Bills G."/>
            <person name="Bluhm B."/>
            <person name="Cannon C."/>
            <person name="Castanera R."/>
            <person name="Culley D."/>
            <person name="Daum C."/>
            <person name="Ezra D."/>
            <person name="Gonzalez J."/>
            <person name="Henrissat B."/>
            <person name="Kuo A."/>
            <person name="Liang C."/>
            <person name="Lipzen A."/>
            <person name="Lutzoni F."/>
            <person name="Magnuson J."/>
            <person name="Mondo S."/>
            <person name="Nolan M."/>
            <person name="Ohm R."/>
            <person name="Pangilinan J."/>
            <person name="Park H.-J."/>
            <person name="Ramirez L."/>
            <person name="Alfaro M."/>
            <person name="Sun H."/>
            <person name="Tritt A."/>
            <person name="Yoshinaga Y."/>
            <person name="Zwiers L.-H."/>
            <person name="Turgeon B."/>
            <person name="Goodwin S."/>
            <person name="Spatafora J."/>
            <person name="Crous P."/>
            <person name="Grigoriev I."/>
        </authorList>
    </citation>
    <scope>NUCLEOTIDE SEQUENCE</scope>
    <source>
        <strain evidence="2">CBS 113979</strain>
    </source>
</reference>
<evidence type="ECO:0000313" key="3">
    <source>
        <dbReference type="Proteomes" id="UP000800041"/>
    </source>
</evidence>
<evidence type="ECO:0000256" key="1">
    <source>
        <dbReference type="SAM" id="Phobius"/>
    </source>
</evidence>
<protein>
    <submittedName>
        <fullName evidence="2">Uncharacterized protein</fullName>
    </submittedName>
</protein>
<feature type="transmembrane region" description="Helical" evidence="1">
    <location>
        <begin position="45"/>
        <end position="63"/>
    </location>
</feature>
<name>A0A6G1GS81_9PEZI</name>
<dbReference type="Proteomes" id="UP000800041">
    <property type="component" value="Unassembled WGS sequence"/>
</dbReference>
<dbReference type="EMBL" id="ML977173">
    <property type="protein sequence ID" value="KAF1983608.1"/>
    <property type="molecule type" value="Genomic_DNA"/>
</dbReference>
<proteinExistence type="predicted"/>
<accession>A0A6G1GS81</accession>
<keyword evidence="1" id="KW-1133">Transmembrane helix</keyword>
<keyword evidence="1" id="KW-0812">Transmembrane</keyword>
<organism evidence="2 3">
    <name type="scientific">Aulographum hederae CBS 113979</name>
    <dbReference type="NCBI Taxonomy" id="1176131"/>
    <lineage>
        <taxon>Eukaryota</taxon>
        <taxon>Fungi</taxon>
        <taxon>Dikarya</taxon>
        <taxon>Ascomycota</taxon>
        <taxon>Pezizomycotina</taxon>
        <taxon>Dothideomycetes</taxon>
        <taxon>Pleosporomycetidae</taxon>
        <taxon>Aulographales</taxon>
        <taxon>Aulographaceae</taxon>
    </lineage>
</organism>
<keyword evidence="3" id="KW-1185">Reference proteome</keyword>